<dbReference type="eggNOG" id="ENOG502RI27">
    <property type="taxonomic scope" value="Eukaryota"/>
</dbReference>
<sequence>MDSDELPLINPIMSNGGVREMEPVRYSSSRYSSLSSKKNVDVSAPHLQVRFAIPDKSQQPHSASYLESPSKIVYPNTLDDTIGKGDDDDDAADSHILNQFKLVDMSSKIMVEVPEDVWRFHTSRRTKELRLDNKENWTRKTTRNSYCGQETKIDHQRTQQRGHQKSKSVQEIIVDTMAAYNKKCDPTAALPTAKFTSNVSSMPLSKSPRANIYLTSESSINKYNVSIPLEISVPPYLSPRNKNKIPKCLVYDGQGYSEFHTNNDSPIENGVENLSESNESLITLESDSIPFATHTISFEEIDKTSINTDKILGIDKDANVSLREQNRNLRKLNKLKNQPLPSLPSLPHIPTIETGAYEETHQAMQLHHSPSPINNSSFRNEKMKQEQIPTVDTSATDALKVLATPTKLITIPDLNDEEYQTPKSRHSMGSLTFFEDFQPFDELSNQYSPMEHDLNPIFKFPASNDDEQQQQHGILKKRMSAENHDLKINQNMKASNPQSEKRRQKLVGQNVSPMNSTRIHRHKRSKSVIDAVIAQEDVTTSQEYLPTEAISIAPKVTPRSPLPPIPIQAASAPIASNSVTMNQLYRDEQQEKDSINPVLESSPVEKQLAADKTYGNTFQEDSFESPYFTSLNETTLSYENNSRNIKDTNNTNNKTRSIEDTEASVIFLYEQKVPQLETESHSTNLQDISKVTSTETKSIPGVSDFRPLSSFQSFSKPLSNIPYQYENQPLGISNNNINNNIHLVSNNTDFLSPRRQLSNVRSQSSSGNSQFSTNSYQTSKTSEPSITAPLSLPMHTIYDKSKCIPSGGSISSSENNHQPLKNLQNNIVRNSKTKTVLEQKNGKIVEVIVLDTEEIENEIEDANQLEESNRKSITSQISNISTTSSRQDAMKHYSEILKMCENTAIEAKNIIYQLFEEEKHKEIIKSHHYSYPTMDDSTPNTIQNMVMKTSTMKNKKTVGQYRKLNNGNDIYKI</sequence>
<evidence type="ECO:0000256" key="1">
    <source>
        <dbReference type="SAM" id="MobiDB-lite"/>
    </source>
</evidence>
<dbReference type="KEGG" id="ndi:NDAI_0B06050"/>
<feature type="compositionally biased region" description="Polar residues" evidence="1">
    <location>
        <begin position="507"/>
        <end position="517"/>
    </location>
</feature>
<feature type="compositionally biased region" description="Polar residues" evidence="1">
    <location>
        <begin position="776"/>
        <end position="785"/>
    </location>
</feature>
<gene>
    <name evidence="2" type="primary">NDAI0B06050</name>
    <name evidence="2" type="ordered locus">NDAI_0B06050</name>
</gene>
<dbReference type="OMA" id="EDIWKFH"/>
<feature type="region of interest" description="Disordered" evidence="1">
    <location>
        <begin position="756"/>
        <end position="786"/>
    </location>
</feature>
<dbReference type="Proteomes" id="UP000000689">
    <property type="component" value="Chromosome 2"/>
</dbReference>
<keyword evidence="3" id="KW-1185">Reference proteome</keyword>
<feature type="compositionally biased region" description="Low complexity" evidence="1">
    <location>
        <begin position="756"/>
        <end position="775"/>
    </location>
</feature>
<evidence type="ECO:0000313" key="3">
    <source>
        <dbReference type="Proteomes" id="UP000000689"/>
    </source>
</evidence>
<evidence type="ECO:0000313" key="2">
    <source>
        <dbReference type="EMBL" id="CCD23637.1"/>
    </source>
</evidence>
<name>G0W776_NAUDC</name>
<dbReference type="OrthoDB" id="4069593at2759"/>
<proteinExistence type="predicted"/>
<dbReference type="RefSeq" id="XP_003668880.1">
    <property type="nucleotide sequence ID" value="XM_003668832.1"/>
</dbReference>
<reference evidence="2 3" key="1">
    <citation type="journal article" date="2011" name="Proc. Natl. Acad. Sci. U.S.A.">
        <title>Evolutionary erosion of yeast sex chromosomes by mating-type switching accidents.</title>
        <authorList>
            <person name="Gordon J.L."/>
            <person name="Armisen D."/>
            <person name="Proux-Wera E."/>
            <person name="Oheigeartaigh S.S."/>
            <person name="Byrne K.P."/>
            <person name="Wolfe K.H."/>
        </authorList>
    </citation>
    <scope>NUCLEOTIDE SEQUENCE [LARGE SCALE GENOMIC DNA]</scope>
    <source>
        <strain evidence="3">ATCC 10597 / BCRC 20456 / CBS 421 / NBRC 0211 / NRRL Y-12639</strain>
    </source>
</reference>
<organism evidence="2 3">
    <name type="scientific">Naumovozyma dairenensis (strain ATCC 10597 / BCRC 20456 / CBS 421 / NBRC 0211 / NRRL Y-12639)</name>
    <name type="common">Saccharomyces dairenensis</name>
    <dbReference type="NCBI Taxonomy" id="1071378"/>
    <lineage>
        <taxon>Eukaryota</taxon>
        <taxon>Fungi</taxon>
        <taxon>Dikarya</taxon>
        <taxon>Ascomycota</taxon>
        <taxon>Saccharomycotina</taxon>
        <taxon>Saccharomycetes</taxon>
        <taxon>Saccharomycetales</taxon>
        <taxon>Saccharomycetaceae</taxon>
        <taxon>Naumovozyma</taxon>
    </lineage>
</organism>
<dbReference type="EMBL" id="HE580268">
    <property type="protein sequence ID" value="CCD23637.1"/>
    <property type="molecule type" value="Genomic_DNA"/>
</dbReference>
<accession>G0W776</accession>
<dbReference type="GeneID" id="11497794"/>
<protein>
    <submittedName>
        <fullName evidence="2">Uncharacterized protein</fullName>
    </submittedName>
</protein>
<dbReference type="AlphaFoldDB" id="G0W776"/>
<feature type="region of interest" description="Disordered" evidence="1">
    <location>
        <begin position="493"/>
        <end position="523"/>
    </location>
</feature>
<dbReference type="HOGENOM" id="CLU_007020_0_0_1"/>